<evidence type="ECO:0000313" key="3">
    <source>
        <dbReference type="Proteomes" id="UP000664203"/>
    </source>
</evidence>
<evidence type="ECO:0000313" key="2">
    <source>
        <dbReference type="EMBL" id="CAF9919865.1"/>
    </source>
</evidence>
<evidence type="ECO:0000259" key="1">
    <source>
        <dbReference type="Pfam" id="PF16486"/>
    </source>
</evidence>
<name>A0A8H3ILL4_9LECA</name>
<feature type="domain" description="Protein argonaute N-terminal" evidence="1">
    <location>
        <begin position="7"/>
        <end position="127"/>
    </location>
</feature>
<sequence length="189" mass="21316">MDELFRNDVYCYKVVVQFATIGKKFSQIIKLLLQLPEYCDFQEDVVIEFKSILVSRRRLVPNAVGSVIQYRAEGEDEPRAHAQTYRLRVEETGTLAVSELTDYLTFTSVNTAYADKLPVLQALNVFLGHYAESSSAIATVGPSKKLLSLSSLSEVDLEPGCPLFEDSSRVFKSRLTESWAFEYLPDSIL</sequence>
<dbReference type="Pfam" id="PF16486">
    <property type="entry name" value="ArgoN"/>
    <property type="match status" value="1"/>
</dbReference>
<keyword evidence="3" id="KW-1185">Reference proteome</keyword>
<protein>
    <recommendedName>
        <fullName evidence="1">Protein argonaute N-terminal domain-containing protein</fullName>
    </recommendedName>
</protein>
<proteinExistence type="predicted"/>
<gene>
    <name evidence="2" type="ORF">ALECFALPRED_001325</name>
</gene>
<dbReference type="Proteomes" id="UP000664203">
    <property type="component" value="Unassembled WGS sequence"/>
</dbReference>
<dbReference type="OrthoDB" id="10252740at2759"/>
<reference evidence="2" key="1">
    <citation type="submission" date="2021-03" db="EMBL/GenBank/DDBJ databases">
        <authorList>
            <person name="Tagirdzhanova G."/>
        </authorList>
    </citation>
    <scope>NUCLEOTIDE SEQUENCE</scope>
</reference>
<comment type="caution">
    <text evidence="2">The sequence shown here is derived from an EMBL/GenBank/DDBJ whole genome shotgun (WGS) entry which is preliminary data.</text>
</comment>
<dbReference type="InterPro" id="IPR032474">
    <property type="entry name" value="Argonaute_N"/>
</dbReference>
<organism evidence="2 3">
    <name type="scientific">Alectoria fallacina</name>
    <dbReference type="NCBI Taxonomy" id="1903189"/>
    <lineage>
        <taxon>Eukaryota</taxon>
        <taxon>Fungi</taxon>
        <taxon>Dikarya</taxon>
        <taxon>Ascomycota</taxon>
        <taxon>Pezizomycotina</taxon>
        <taxon>Lecanoromycetes</taxon>
        <taxon>OSLEUM clade</taxon>
        <taxon>Lecanoromycetidae</taxon>
        <taxon>Lecanorales</taxon>
        <taxon>Lecanorineae</taxon>
        <taxon>Parmeliaceae</taxon>
        <taxon>Alectoria</taxon>
    </lineage>
</organism>
<dbReference type="EMBL" id="CAJPDR010000129">
    <property type="protein sequence ID" value="CAF9919865.1"/>
    <property type="molecule type" value="Genomic_DNA"/>
</dbReference>
<dbReference type="AlphaFoldDB" id="A0A8H3ILL4"/>
<accession>A0A8H3ILL4</accession>